<reference evidence="4 5" key="1">
    <citation type="journal article" date="2016" name="BMC Genomics">
        <title>Genomic analysis of the nitrate-respiring Sphingopyxis granuli (formerly Sphingomonas macrogoltabida) strain TFA.</title>
        <authorList>
            <person name="Garcia-Romero I."/>
            <person name="Perez-Pulido A.J."/>
            <person name="Gonzalez-Flores Y.E."/>
            <person name="Reyes-Ramirez F."/>
            <person name="Santero E."/>
            <person name="Floriano B."/>
        </authorList>
    </citation>
    <scope>NUCLEOTIDE SEQUENCE [LARGE SCALE GENOMIC DNA]</scope>
    <source>
        <strain evidence="4 5">TFA</strain>
    </source>
</reference>
<evidence type="ECO:0000256" key="3">
    <source>
        <dbReference type="ARBA" id="ARBA00022691"/>
    </source>
</evidence>
<dbReference type="KEGG" id="sgi:SGRAN_3116"/>
<gene>
    <name evidence="4" type="primary">dam</name>
    <name evidence="4" type="ORF">SGRAN_3116</name>
</gene>
<dbReference type="RefSeq" id="WP_210434156.1">
    <property type="nucleotide sequence ID" value="NZ_CP012199.1"/>
</dbReference>
<dbReference type="GO" id="GO:1904047">
    <property type="term" value="F:S-adenosyl-L-methionine binding"/>
    <property type="evidence" value="ECO:0007669"/>
    <property type="project" value="TreeGrafter"/>
</dbReference>
<evidence type="ECO:0000313" key="5">
    <source>
        <dbReference type="Proteomes" id="UP000058599"/>
    </source>
</evidence>
<sequence>MVMARSNSPLRYPGGKTCLYGLTSEILRLNKLERCSYAEPYAGGAGLAVTLLFEGHVSDIHLNDIDRSVWAFWDSLLNQTDELVGLIRDTPVNIDEWHRQRNICLNPQDFDDLTLGFSTFFLNRTNRSGIVKGAGVIGGLNQDGNYKIDCRFNRTELIRRVNRIAKYKSRIHLYRLDALEFMDIMDKQLPVRSFFCIDPPYFNKGSSLYTSFYNPDDHAAVSQAVLGLDRPWILTYDNTPEISYLYKARRQFGFDVNYSVQTKRVGTELLVASKGLKMPSEVRDRMVYRPQYRSA</sequence>
<accession>A0AA86GM13</accession>
<dbReference type="EMBL" id="CP012199">
    <property type="protein sequence ID" value="AMG75462.1"/>
    <property type="molecule type" value="Genomic_DNA"/>
</dbReference>
<dbReference type="GO" id="GO:0009007">
    <property type="term" value="F:site-specific DNA-methyltransferase (adenine-specific) activity"/>
    <property type="evidence" value="ECO:0007669"/>
    <property type="project" value="UniProtKB-EC"/>
</dbReference>
<dbReference type="InterPro" id="IPR029063">
    <property type="entry name" value="SAM-dependent_MTases_sf"/>
</dbReference>
<name>A0AA86GM13_9SPHN</name>
<dbReference type="Pfam" id="PF02086">
    <property type="entry name" value="MethyltransfD12"/>
    <property type="match status" value="1"/>
</dbReference>
<dbReference type="EC" id="2.1.1.72" evidence="4"/>
<organism evidence="4 5">
    <name type="scientific">Sphingopyxis granuli</name>
    <dbReference type="NCBI Taxonomy" id="267128"/>
    <lineage>
        <taxon>Bacteria</taxon>
        <taxon>Pseudomonadati</taxon>
        <taxon>Pseudomonadota</taxon>
        <taxon>Alphaproteobacteria</taxon>
        <taxon>Sphingomonadales</taxon>
        <taxon>Sphingomonadaceae</taxon>
        <taxon>Sphingopyxis</taxon>
    </lineage>
</organism>
<evidence type="ECO:0000256" key="1">
    <source>
        <dbReference type="ARBA" id="ARBA00022603"/>
    </source>
</evidence>
<keyword evidence="2 4" id="KW-0808">Transferase</keyword>
<dbReference type="Proteomes" id="UP000058599">
    <property type="component" value="Chromosome"/>
</dbReference>
<dbReference type="REBASE" id="138365">
    <property type="entry name" value="M.SgrTFAORF3116P"/>
</dbReference>
<dbReference type="GO" id="GO:0043565">
    <property type="term" value="F:sequence-specific DNA binding"/>
    <property type="evidence" value="ECO:0007669"/>
    <property type="project" value="TreeGrafter"/>
</dbReference>
<keyword evidence="1 4" id="KW-0489">Methyltransferase</keyword>
<dbReference type="PIRSF" id="PIRSF000398">
    <property type="entry name" value="M_m6A_EcoRV"/>
    <property type="match status" value="1"/>
</dbReference>
<dbReference type="AlphaFoldDB" id="A0AA86GM13"/>
<evidence type="ECO:0000313" key="4">
    <source>
        <dbReference type="EMBL" id="AMG75462.1"/>
    </source>
</evidence>
<dbReference type="GO" id="GO:0006298">
    <property type="term" value="P:mismatch repair"/>
    <property type="evidence" value="ECO:0007669"/>
    <property type="project" value="TreeGrafter"/>
</dbReference>
<dbReference type="PANTHER" id="PTHR30481:SF2">
    <property type="entry name" value="SITE-SPECIFIC DNA-METHYLTRANSFERASE (ADENINE-SPECIFIC)"/>
    <property type="match status" value="1"/>
</dbReference>
<dbReference type="SUPFAM" id="SSF53335">
    <property type="entry name" value="S-adenosyl-L-methionine-dependent methyltransferases"/>
    <property type="match status" value="1"/>
</dbReference>
<protein>
    <submittedName>
        <fullName evidence="4">D12 class N6 adenine-specific DNA methyltransferase</fullName>
        <ecNumber evidence="4">2.1.1.72</ecNumber>
    </submittedName>
</protein>
<proteinExistence type="predicted"/>
<dbReference type="PANTHER" id="PTHR30481">
    <property type="entry name" value="DNA ADENINE METHYLASE"/>
    <property type="match status" value="1"/>
</dbReference>
<dbReference type="InterPro" id="IPR012327">
    <property type="entry name" value="MeTrfase_D12"/>
</dbReference>
<dbReference type="Gene3D" id="3.40.50.150">
    <property type="entry name" value="Vaccinia Virus protein VP39"/>
    <property type="match status" value="2"/>
</dbReference>
<keyword evidence="5" id="KW-1185">Reference proteome</keyword>
<keyword evidence="3" id="KW-0949">S-adenosyl-L-methionine</keyword>
<dbReference type="GO" id="GO:0032259">
    <property type="term" value="P:methylation"/>
    <property type="evidence" value="ECO:0007669"/>
    <property type="project" value="UniProtKB-KW"/>
</dbReference>
<dbReference type="GO" id="GO:0009307">
    <property type="term" value="P:DNA restriction-modification system"/>
    <property type="evidence" value="ECO:0007669"/>
    <property type="project" value="InterPro"/>
</dbReference>
<evidence type="ECO:0000256" key="2">
    <source>
        <dbReference type="ARBA" id="ARBA00022679"/>
    </source>
</evidence>
<dbReference type="InterPro" id="IPR012263">
    <property type="entry name" value="M_m6A_EcoRV"/>
</dbReference>